<dbReference type="Pfam" id="PF00450">
    <property type="entry name" value="Peptidase_S10"/>
    <property type="match status" value="1"/>
</dbReference>
<dbReference type="PANTHER" id="PTHR11802:SF29">
    <property type="entry name" value="SERINE CARBOXYPEPTIDASE-LIKE 19"/>
    <property type="match status" value="1"/>
</dbReference>
<reference evidence="2" key="1">
    <citation type="submission" date="2022-06" db="EMBL/GenBank/DDBJ databases">
        <title>Uncovering the hologenomic basis of an extraordinary plant invasion.</title>
        <authorList>
            <person name="Bieker V.C."/>
            <person name="Martin M.D."/>
            <person name="Gilbert T."/>
            <person name="Hodgins K."/>
            <person name="Battlay P."/>
            <person name="Petersen B."/>
            <person name="Wilson J."/>
        </authorList>
    </citation>
    <scope>NUCLEOTIDE SEQUENCE</scope>
    <source>
        <strain evidence="2">AA19_3_7</strain>
        <tissue evidence="2">Leaf</tissue>
    </source>
</reference>
<accession>A0AAD5BWQ3</accession>
<dbReference type="SUPFAM" id="SSF53474">
    <property type="entry name" value="alpha/beta-Hydrolases"/>
    <property type="match status" value="1"/>
</dbReference>
<dbReference type="EMBL" id="JAMZMK010010621">
    <property type="protein sequence ID" value="KAI7730815.1"/>
    <property type="molecule type" value="Genomic_DNA"/>
</dbReference>
<dbReference type="InterPro" id="IPR001563">
    <property type="entry name" value="Peptidase_S10"/>
</dbReference>
<dbReference type="GO" id="GO:0016747">
    <property type="term" value="F:acyltransferase activity, transferring groups other than amino-acyl groups"/>
    <property type="evidence" value="ECO:0007669"/>
    <property type="project" value="TreeGrafter"/>
</dbReference>
<dbReference type="GO" id="GO:0019748">
    <property type="term" value="P:secondary metabolic process"/>
    <property type="evidence" value="ECO:0007669"/>
    <property type="project" value="TreeGrafter"/>
</dbReference>
<dbReference type="Gene3D" id="3.40.50.1820">
    <property type="entry name" value="alpha/beta hydrolase"/>
    <property type="match status" value="1"/>
</dbReference>
<gene>
    <name evidence="2" type="ORF">M8C21_023193</name>
</gene>
<dbReference type="AlphaFoldDB" id="A0AAD5BWQ3"/>
<sequence>NEAGNVPYINLKGYILGNPLTFPEENNYKIRFANGMGLISDELYKSLVHTCQGEYRYEYISENNIECRQNLELYEKLIKLPTQKLLNEHHSASSVYCPIYKSYVVNYWVLEASVREALHTRKGTISEWKRCAENLNFTRTFYDVRPKHQYLSKKGYRSLIYSGDHDMKIPHHSTQAWIRDLNYSVVDQWRSWKVH</sequence>
<comment type="similarity">
    <text evidence="1">Belongs to the peptidase S10 family.</text>
</comment>
<organism evidence="2 3">
    <name type="scientific">Ambrosia artemisiifolia</name>
    <name type="common">Common ragweed</name>
    <dbReference type="NCBI Taxonomy" id="4212"/>
    <lineage>
        <taxon>Eukaryota</taxon>
        <taxon>Viridiplantae</taxon>
        <taxon>Streptophyta</taxon>
        <taxon>Embryophyta</taxon>
        <taxon>Tracheophyta</taxon>
        <taxon>Spermatophyta</taxon>
        <taxon>Magnoliopsida</taxon>
        <taxon>eudicotyledons</taxon>
        <taxon>Gunneridae</taxon>
        <taxon>Pentapetalae</taxon>
        <taxon>asterids</taxon>
        <taxon>campanulids</taxon>
        <taxon>Asterales</taxon>
        <taxon>Asteraceae</taxon>
        <taxon>Asteroideae</taxon>
        <taxon>Heliantheae alliance</taxon>
        <taxon>Heliantheae</taxon>
        <taxon>Ambrosia</taxon>
    </lineage>
</organism>
<feature type="non-terminal residue" evidence="2">
    <location>
        <position position="1"/>
    </location>
</feature>
<dbReference type="InterPro" id="IPR029058">
    <property type="entry name" value="AB_hydrolase_fold"/>
</dbReference>
<dbReference type="Proteomes" id="UP001206925">
    <property type="component" value="Unassembled WGS sequence"/>
</dbReference>
<comment type="caution">
    <text evidence="2">The sequence shown here is derived from an EMBL/GenBank/DDBJ whole genome shotgun (WGS) entry which is preliminary data.</text>
</comment>
<dbReference type="PANTHER" id="PTHR11802">
    <property type="entry name" value="SERINE PROTEASE FAMILY S10 SERINE CARBOXYPEPTIDASE"/>
    <property type="match status" value="1"/>
</dbReference>
<protein>
    <submittedName>
        <fullName evidence="2">Uncharacterized protein</fullName>
    </submittedName>
</protein>
<keyword evidence="3" id="KW-1185">Reference proteome</keyword>
<evidence type="ECO:0000256" key="1">
    <source>
        <dbReference type="ARBA" id="ARBA00009431"/>
    </source>
</evidence>
<evidence type="ECO:0000313" key="2">
    <source>
        <dbReference type="EMBL" id="KAI7730815.1"/>
    </source>
</evidence>
<proteinExistence type="inferred from homology"/>
<dbReference type="GO" id="GO:0006508">
    <property type="term" value="P:proteolysis"/>
    <property type="evidence" value="ECO:0007669"/>
    <property type="project" value="InterPro"/>
</dbReference>
<dbReference type="GO" id="GO:0004185">
    <property type="term" value="F:serine-type carboxypeptidase activity"/>
    <property type="evidence" value="ECO:0007669"/>
    <property type="project" value="InterPro"/>
</dbReference>
<name>A0AAD5BWQ3_AMBAR</name>
<evidence type="ECO:0000313" key="3">
    <source>
        <dbReference type="Proteomes" id="UP001206925"/>
    </source>
</evidence>